<dbReference type="Proteomes" id="UP001595616">
    <property type="component" value="Unassembled WGS sequence"/>
</dbReference>
<name>A0ABV7Z266_9BACT</name>
<accession>A0ABV7Z266</accession>
<keyword evidence="2" id="KW-1185">Reference proteome</keyword>
<dbReference type="RefSeq" id="WP_379839675.1">
    <property type="nucleotide sequence ID" value="NZ_JBHRYQ010000001.1"/>
</dbReference>
<dbReference type="EMBL" id="JBHRYQ010000001">
    <property type="protein sequence ID" value="MFC3812772.1"/>
    <property type="molecule type" value="Genomic_DNA"/>
</dbReference>
<organism evidence="1 2">
    <name type="scientific">Lacihabitans lacunae</name>
    <dbReference type="NCBI Taxonomy" id="1028214"/>
    <lineage>
        <taxon>Bacteria</taxon>
        <taxon>Pseudomonadati</taxon>
        <taxon>Bacteroidota</taxon>
        <taxon>Cytophagia</taxon>
        <taxon>Cytophagales</taxon>
        <taxon>Leadbetterellaceae</taxon>
        <taxon>Lacihabitans</taxon>
    </lineage>
</organism>
<evidence type="ECO:0000313" key="1">
    <source>
        <dbReference type="EMBL" id="MFC3812772.1"/>
    </source>
</evidence>
<gene>
    <name evidence="1" type="ORF">ACFOOI_19065</name>
</gene>
<protein>
    <submittedName>
        <fullName evidence="1">Uncharacterized protein</fullName>
    </submittedName>
</protein>
<proteinExistence type="predicted"/>
<reference evidence="2" key="1">
    <citation type="journal article" date="2019" name="Int. J. Syst. Evol. Microbiol.">
        <title>The Global Catalogue of Microorganisms (GCM) 10K type strain sequencing project: providing services to taxonomists for standard genome sequencing and annotation.</title>
        <authorList>
            <consortium name="The Broad Institute Genomics Platform"/>
            <consortium name="The Broad Institute Genome Sequencing Center for Infectious Disease"/>
            <person name="Wu L."/>
            <person name="Ma J."/>
        </authorList>
    </citation>
    <scope>NUCLEOTIDE SEQUENCE [LARGE SCALE GENOMIC DNA]</scope>
    <source>
        <strain evidence="2">CECT 7956</strain>
    </source>
</reference>
<comment type="caution">
    <text evidence="1">The sequence shown here is derived from an EMBL/GenBank/DDBJ whole genome shotgun (WGS) entry which is preliminary data.</text>
</comment>
<sequence length="78" mass="8952">MASCSKRSYVTENLAVDALIEARIRFLSNSASTVYCCDDCGMWHLTSRGDLHPKLKTAIENGTIQKENRAYQWERKLR</sequence>
<evidence type="ECO:0000313" key="2">
    <source>
        <dbReference type="Proteomes" id="UP001595616"/>
    </source>
</evidence>